<dbReference type="Proteomes" id="UP001153636">
    <property type="component" value="Chromosome 14"/>
</dbReference>
<dbReference type="OrthoDB" id="6782360at2759"/>
<accession>A0A9P0CNE9</accession>
<dbReference type="PANTHER" id="PTHR33480">
    <property type="entry name" value="SET DOMAIN-CONTAINING PROTEIN-RELATED"/>
    <property type="match status" value="1"/>
</dbReference>
<organism evidence="2 3">
    <name type="scientific">Psylliodes chrysocephalus</name>
    <dbReference type="NCBI Taxonomy" id="3402493"/>
    <lineage>
        <taxon>Eukaryota</taxon>
        <taxon>Metazoa</taxon>
        <taxon>Ecdysozoa</taxon>
        <taxon>Arthropoda</taxon>
        <taxon>Hexapoda</taxon>
        <taxon>Insecta</taxon>
        <taxon>Pterygota</taxon>
        <taxon>Neoptera</taxon>
        <taxon>Endopterygota</taxon>
        <taxon>Coleoptera</taxon>
        <taxon>Polyphaga</taxon>
        <taxon>Cucujiformia</taxon>
        <taxon>Chrysomeloidea</taxon>
        <taxon>Chrysomelidae</taxon>
        <taxon>Galerucinae</taxon>
        <taxon>Alticini</taxon>
        <taxon>Psylliodes</taxon>
    </lineage>
</organism>
<sequence>MYVLVEFEKYSTNIYPENNVLLKENDKCIVRHKGTKYEASVLLMHESKEYLEKYAETLYAVQSETTKENEENNLSMDLSNFSIGSEFININSSSSMLQTSVQDVSVEMEEFVNINSSSMLQMSGQDVSVEIEKFENINSSSFLILQTSIQDAVAMEDEENIGDNKLSESPTGFSDNSIDDPMYQPDEEKECSSEHSDVADESSSLNSKNNISNNLLERSIDTTINTCDDKNLLVSVSKASGGGEKLNVCMFCYKKQTKLARHLETVHKNEDEVKKFKNLPKGCKERTDIIGLLRKKGNFKYNTSACLNDGNLIVSRRPNAKKLRKATDFLPCVKCKAFFSKNSLRVHFKACTGISSARNRCVIVTGKKIAARLHCTANKMVREKLFPPLRDDDIVDLIKYDELVIVYANKMCEKYRNERYCEMIRQRMRLIGRFLKALKEINKDIQNLTDVFEPKYCQDTIRVINKLAGANDDTGHFQNPTVASSLGTILKYISKILINQCIIKHDDEKRKNTKNFLLLFTQEIEINVTRTVTESQVHMRRQKTVDLPLTSDIRKFYMYLQKNLEITYNKLKQKFDISTWLNLSEYTLLSIQVFNRRRPGELERILIEDFKKYEGINDVQKDTLLSEETQKMVERYVRFLIRGKLNRTVPVILDKKQVQCIELLLKYRSQAKIDQKNQYVFAVPGVKNAKYLRACNIIRKHAVLCGAEHPERLRGTKLRKHIATTCIKLNLEEDEVTDLANFMGHDEKIHRNIYRQPVASRDILRVSRLLEVAQGRNEEDKENSSDESSEGEEPVKTPRKKRSTSPYGFVNRRRWTPDETATALNEFEKNLKNKKLPSFKEIQEIKSKCPILSRRSSPQIKTWLHNQFKKRGGK</sequence>
<keyword evidence="3" id="KW-1185">Reference proteome</keyword>
<evidence type="ECO:0000313" key="2">
    <source>
        <dbReference type="EMBL" id="CAH1103288.1"/>
    </source>
</evidence>
<proteinExistence type="predicted"/>
<dbReference type="InterPro" id="IPR013762">
    <property type="entry name" value="Integrase-like_cat_sf"/>
</dbReference>
<feature type="compositionally biased region" description="Polar residues" evidence="1">
    <location>
        <begin position="167"/>
        <end position="176"/>
    </location>
</feature>
<feature type="region of interest" description="Disordered" evidence="1">
    <location>
        <begin position="162"/>
        <end position="210"/>
    </location>
</feature>
<evidence type="ECO:0000313" key="3">
    <source>
        <dbReference type="Proteomes" id="UP001153636"/>
    </source>
</evidence>
<dbReference type="GO" id="GO:0003677">
    <property type="term" value="F:DNA binding"/>
    <property type="evidence" value="ECO:0007669"/>
    <property type="project" value="InterPro"/>
</dbReference>
<dbReference type="AlphaFoldDB" id="A0A9P0CNE9"/>
<dbReference type="PANTHER" id="PTHR33480:SF1">
    <property type="entry name" value="TYR RECOMBINASE DOMAIN-CONTAINING PROTEIN"/>
    <property type="match status" value="1"/>
</dbReference>
<dbReference type="EMBL" id="OV651826">
    <property type="protein sequence ID" value="CAH1103288.1"/>
    <property type="molecule type" value="Genomic_DNA"/>
</dbReference>
<protein>
    <submittedName>
        <fullName evidence="2">Uncharacterized protein</fullName>
    </submittedName>
</protein>
<feature type="region of interest" description="Disordered" evidence="1">
    <location>
        <begin position="775"/>
        <end position="813"/>
    </location>
</feature>
<dbReference type="Gene3D" id="1.10.443.10">
    <property type="entry name" value="Intergrase catalytic core"/>
    <property type="match status" value="1"/>
</dbReference>
<reference evidence="2" key="1">
    <citation type="submission" date="2022-01" db="EMBL/GenBank/DDBJ databases">
        <authorList>
            <person name="King R."/>
        </authorList>
    </citation>
    <scope>NUCLEOTIDE SEQUENCE</scope>
</reference>
<evidence type="ECO:0000256" key="1">
    <source>
        <dbReference type="SAM" id="MobiDB-lite"/>
    </source>
</evidence>
<gene>
    <name evidence="2" type="ORF">PSYICH_LOCUS4377</name>
</gene>
<name>A0A9P0CNE9_9CUCU</name>
<dbReference type="GO" id="GO:0015074">
    <property type="term" value="P:DNA integration"/>
    <property type="evidence" value="ECO:0007669"/>
    <property type="project" value="InterPro"/>
</dbReference>
<dbReference type="GO" id="GO:0006310">
    <property type="term" value="P:DNA recombination"/>
    <property type="evidence" value="ECO:0007669"/>
    <property type="project" value="InterPro"/>
</dbReference>